<evidence type="ECO:0000259" key="4">
    <source>
        <dbReference type="SMART" id="SM01017"/>
    </source>
</evidence>
<dbReference type="OrthoDB" id="2333384at2759"/>
<dbReference type="GO" id="GO:0005737">
    <property type="term" value="C:cytoplasm"/>
    <property type="evidence" value="ECO:0007669"/>
    <property type="project" value="TreeGrafter"/>
</dbReference>
<proteinExistence type="inferred from homology"/>
<feature type="region of interest" description="Disordered" evidence="3">
    <location>
        <begin position="314"/>
        <end position="358"/>
    </location>
</feature>
<evidence type="ECO:0000256" key="2">
    <source>
        <dbReference type="ARBA" id="ARBA00022606"/>
    </source>
</evidence>
<evidence type="ECO:0000313" key="6">
    <source>
        <dbReference type="RefSeq" id="XP_026282836.1"/>
    </source>
</evidence>
<dbReference type="GeneID" id="113209503"/>
<dbReference type="InterPro" id="IPR050357">
    <property type="entry name" value="Arrestin_domain-protein"/>
</dbReference>
<dbReference type="PANTHER" id="PTHR11188">
    <property type="entry name" value="ARRESTIN DOMAIN CONTAINING PROTEIN"/>
    <property type="match status" value="1"/>
</dbReference>
<keyword evidence="2" id="KW-0716">Sensory transduction</keyword>
<dbReference type="GO" id="GO:0015031">
    <property type="term" value="P:protein transport"/>
    <property type="evidence" value="ECO:0007669"/>
    <property type="project" value="TreeGrafter"/>
</dbReference>
<organism evidence="5 6">
    <name type="scientific">Frankliniella occidentalis</name>
    <name type="common">Western flower thrips</name>
    <name type="synonym">Euthrips occidentalis</name>
    <dbReference type="NCBI Taxonomy" id="133901"/>
    <lineage>
        <taxon>Eukaryota</taxon>
        <taxon>Metazoa</taxon>
        <taxon>Ecdysozoa</taxon>
        <taxon>Arthropoda</taxon>
        <taxon>Hexapoda</taxon>
        <taxon>Insecta</taxon>
        <taxon>Pterygota</taxon>
        <taxon>Neoptera</taxon>
        <taxon>Paraneoptera</taxon>
        <taxon>Thysanoptera</taxon>
        <taxon>Terebrantia</taxon>
        <taxon>Thripoidea</taxon>
        <taxon>Thripidae</taxon>
        <taxon>Frankliniella</taxon>
    </lineage>
</organism>
<dbReference type="Gene3D" id="2.60.40.640">
    <property type="match status" value="2"/>
</dbReference>
<feature type="domain" description="Arrestin C-terminal-like" evidence="4">
    <location>
        <begin position="175"/>
        <end position="305"/>
    </location>
</feature>
<accession>A0A6J1SWL0</accession>
<reference evidence="6" key="1">
    <citation type="submission" date="2025-08" db="UniProtKB">
        <authorList>
            <consortium name="RefSeq"/>
        </authorList>
    </citation>
    <scope>IDENTIFICATION</scope>
    <source>
        <tissue evidence="6">Whole organism</tissue>
    </source>
</reference>
<sequence>MPTTMQISYDRPEATYYPGETVTGRVDLHVDKPQRVRAVSIVFKGEANVRWSERHSTGTGKNRTTSRRTYSAHDTYFSNKIYFVGGDSGEITLSPGDYVYAFQCLLPHSLPNSFEGEHGHIRYTARAIMHRPWKFDHAARAAFTLVAPLDLNMIPQAKVPIDMESSKHFCCLWCKSGPLTMIVRVPNGGYVPGQTIPVEIQVDNASTTEVQNIRGTLSQNLKWHATSKTKTTRRRMVDLVFDSPVKGHDSKIFLQTILVPPVPPSYLQNCRIIDLEYYLTVTARFGSAHLDLEIRAPIVIGTFPLVGPSYPVPGPGPSAAGPSKSADPSDPPAYPGGPMPSAPPGIPSPDLPPPSYEECVFQGNNIMDADDGDNQYTMGAQNFTPRYPVWNLSTPAYQNQTHEKY</sequence>
<dbReference type="InterPro" id="IPR011022">
    <property type="entry name" value="Arrestin_C-like"/>
</dbReference>
<dbReference type="Pfam" id="PF02752">
    <property type="entry name" value="Arrestin_C"/>
    <property type="match status" value="1"/>
</dbReference>
<dbReference type="Pfam" id="PF00339">
    <property type="entry name" value="Arrestin_N"/>
    <property type="match status" value="1"/>
</dbReference>
<gene>
    <name evidence="6" type="primary">LOC113209503</name>
</gene>
<evidence type="ECO:0000313" key="5">
    <source>
        <dbReference type="Proteomes" id="UP000504606"/>
    </source>
</evidence>
<dbReference type="AlphaFoldDB" id="A0A6J1SWL0"/>
<dbReference type="InterPro" id="IPR011021">
    <property type="entry name" value="Arrestin-like_N"/>
</dbReference>
<dbReference type="InterPro" id="IPR014756">
    <property type="entry name" value="Ig_E-set"/>
</dbReference>
<dbReference type="PANTHER" id="PTHR11188:SF176">
    <property type="entry name" value="ARRESTIN DOMAIN-CONTAINING PROTEIN 1"/>
    <property type="match status" value="1"/>
</dbReference>
<dbReference type="InterPro" id="IPR014752">
    <property type="entry name" value="Arrestin-like_C"/>
</dbReference>
<comment type="similarity">
    <text evidence="1">Belongs to the arrestin family.</text>
</comment>
<evidence type="ECO:0000256" key="1">
    <source>
        <dbReference type="ARBA" id="ARBA00005298"/>
    </source>
</evidence>
<name>A0A6J1SWL0_FRAOC</name>
<feature type="compositionally biased region" description="Low complexity" evidence="3">
    <location>
        <begin position="317"/>
        <end position="328"/>
    </location>
</feature>
<keyword evidence="5" id="KW-1185">Reference proteome</keyword>
<dbReference type="SMART" id="SM01017">
    <property type="entry name" value="Arrestin_C"/>
    <property type="match status" value="1"/>
</dbReference>
<evidence type="ECO:0000256" key="3">
    <source>
        <dbReference type="SAM" id="MobiDB-lite"/>
    </source>
</evidence>
<protein>
    <submittedName>
        <fullName evidence="6">Arrestin domain-containing protein 3-like</fullName>
    </submittedName>
</protein>
<dbReference type="RefSeq" id="XP_026282836.1">
    <property type="nucleotide sequence ID" value="XM_026427051.2"/>
</dbReference>
<dbReference type="SUPFAM" id="SSF81296">
    <property type="entry name" value="E set domains"/>
    <property type="match status" value="2"/>
</dbReference>
<dbReference type="KEGG" id="foc:113209503"/>
<feature type="compositionally biased region" description="Pro residues" evidence="3">
    <location>
        <begin position="329"/>
        <end position="355"/>
    </location>
</feature>
<dbReference type="Proteomes" id="UP000504606">
    <property type="component" value="Unplaced"/>
</dbReference>